<evidence type="ECO:0000313" key="2">
    <source>
        <dbReference type="EMBL" id="ROU04474.1"/>
    </source>
</evidence>
<accession>A0A3N2RAI6</accession>
<name>A0A3N2RAI6_LYSEN</name>
<evidence type="ECO:0000313" key="3">
    <source>
        <dbReference type="Proteomes" id="UP000275910"/>
    </source>
</evidence>
<evidence type="ECO:0008006" key="4">
    <source>
        <dbReference type="Google" id="ProtNLM"/>
    </source>
</evidence>
<dbReference type="RefSeq" id="WP_123649796.1">
    <property type="nucleotide sequence ID" value="NZ_RCTY01000061.1"/>
</dbReference>
<reference evidence="2 3" key="1">
    <citation type="submission" date="2018-10" db="EMBL/GenBank/DDBJ databases">
        <title>The genome of Lysobacter enzymogenes OH11.</title>
        <authorList>
            <person name="Liu F."/>
            <person name="Zhao Y."/>
            <person name="Qian G."/>
            <person name="Chen Y."/>
            <person name="Xu H."/>
        </authorList>
    </citation>
    <scope>NUCLEOTIDE SEQUENCE [LARGE SCALE GENOMIC DNA]</scope>
    <source>
        <strain evidence="2 3">OH11</strain>
    </source>
</reference>
<proteinExistence type="predicted"/>
<protein>
    <recommendedName>
        <fullName evidence="4">Lipoprotein</fullName>
    </recommendedName>
</protein>
<sequence>MNKQGTMQARTLAALAAFVFGSAAAMSAGANSYDCQLCWDNYHRCKNTPEFCDGQLQECLLRGDGKYPCPPA</sequence>
<evidence type="ECO:0000256" key="1">
    <source>
        <dbReference type="SAM" id="SignalP"/>
    </source>
</evidence>
<organism evidence="2 3">
    <name type="scientific">Lysobacter enzymogenes</name>
    <dbReference type="NCBI Taxonomy" id="69"/>
    <lineage>
        <taxon>Bacteria</taxon>
        <taxon>Pseudomonadati</taxon>
        <taxon>Pseudomonadota</taxon>
        <taxon>Gammaproteobacteria</taxon>
        <taxon>Lysobacterales</taxon>
        <taxon>Lysobacteraceae</taxon>
        <taxon>Lysobacter</taxon>
    </lineage>
</organism>
<dbReference type="Proteomes" id="UP000275910">
    <property type="component" value="Unassembled WGS sequence"/>
</dbReference>
<keyword evidence="1" id="KW-0732">Signal</keyword>
<feature type="signal peptide" evidence="1">
    <location>
        <begin position="1"/>
        <end position="30"/>
    </location>
</feature>
<dbReference type="AlphaFoldDB" id="A0A3N2RAI6"/>
<comment type="caution">
    <text evidence="2">The sequence shown here is derived from an EMBL/GenBank/DDBJ whole genome shotgun (WGS) entry which is preliminary data.</text>
</comment>
<dbReference type="EMBL" id="RCTY01000061">
    <property type="protein sequence ID" value="ROU04474.1"/>
    <property type="molecule type" value="Genomic_DNA"/>
</dbReference>
<feature type="chain" id="PRO_5018050285" description="Lipoprotein" evidence="1">
    <location>
        <begin position="31"/>
        <end position="72"/>
    </location>
</feature>
<gene>
    <name evidence="2" type="ORF">D9T17_23965</name>
</gene>